<evidence type="ECO:0000313" key="4">
    <source>
        <dbReference type="Proteomes" id="UP000054564"/>
    </source>
</evidence>
<comment type="caution">
    <text evidence="3">The sequence shown here is derived from an EMBL/GenBank/DDBJ whole genome shotgun (WGS) entry which is preliminary data.</text>
</comment>
<dbReference type="Proteomes" id="UP000054564">
    <property type="component" value="Unassembled WGS sequence"/>
</dbReference>
<evidence type="ECO:0000313" key="3">
    <source>
        <dbReference type="EMBL" id="KNF05588.1"/>
    </source>
</evidence>
<keyword evidence="4" id="KW-1185">Reference proteome</keyword>
<feature type="signal peptide" evidence="2">
    <location>
        <begin position="1"/>
        <end position="23"/>
    </location>
</feature>
<dbReference type="AlphaFoldDB" id="A0A0L0W220"/>
<evidence type="ECO:0000256" key="1">
    <source>
        <dbReference type="SAM" id="MobiDB-lite"/>
    </source>
</evidence>
<feature type="compositionally biased region" description="Polar residues" evidence="1">
    <location>
        <begin position="135"/>
        <end position="166"/>
    </location>
</feature>
<accession>A0A0L0W220</accession>
<proteinExistence type="predicted"/>
<keyword evidence="2" id="KW-0732">Signal</keyword>
<feature type="compositionally biased region" description="Basic and acidic residues" evidence="1">
    <location>
        <begin position="186"/>
        <end position="199"/>
    </location>
</feature>
<protein>
    <submittedName>
        <fullName evidence="3">Uncharacterized protein</fullName>
    </submittedName>
</protein>
<gene>
    <name evidence="3" type="ORF">PSTG_01397</name>
</gene>
<feature type="chain" id="PRO_5005551023" evidence="2">
    <location>
        <begin position="24"/>
        <end position="532"/>
    </location>
</feature>
<reference evidence="4" key="1">
    <citation type="submission" date="2014-03" db="EMBL/GenBank/DDBJ databases">
        <title>The Genome Sequence of Puccinia striiformis f. sp. tritici PST-78.</title>
        <authorList>
            <consortium name="The Broad Institute Genome Sequencing Platform"/>
            <person name="Cuomo C."/>
            <person name="Hulbert S."/>
            <person name="Chen X."/>
            <person name="Walker B."/>
            <person name="Young S.K."/>
            <person name="Zeng Q."/>
            <person name="Gargeya S."/>
            <person name="Fitzgerald M."/>
            <person name="Haas B."/>
            <person name="Abouelleil A."/>
            <person name="Alvarado L."/>
            <person name="Arachchi H.M."/>
            <person name="Berlin A.M."/>
            <person name="Chapman S.B."/>
            <person name="Goldberg J."/>
            <person name="Griggs A."/>
            <person name="Gujja S."/>
            <person name="Hansen M."/>
            <person name="Howarth C."/>
            <person name="Imamovic A."/>
            <person name="Larimer J."/>
            <person name="McCowan C."/>
            <person name="Montmayeur A."/>
            <person name="Murphy C."/>
            <person name="Neiman D."/>
            <person name="Pearson M."/>
            <person name="Priest M."/>
            <person name="Roberts A."/>
            <person name="Saif S."/>
            <person name="Shea T."/>
            <person name="Sisk P."/>
            <person name="Sykes S."/>
            <person name="Wortman J."/>
            <person name="Nusbaum C."/>
            <person name="Birren B."/>
        </authorList>
    </citation>
    <scope>NUCLEOTIDE SEQUENCE [LARGE SCALE GENOMIC DNA]</scope>
    <source>
        <strain evidence="4">race PST-78</strain>
    </source>
</reference>
<dbReference type="EMBL" id="AJIL01000007">
    <property type="protein sequence ID" value="KNF05588.1"/>
    <property type="molecule type" value="Genomic_DNA"/>
</dbReference>
<evidence type="ECO:0000256" key="2">
    <source>
        <dbReference type="SAM" id="SignalP"/>
    </source>
</evidence>
<sequence length="532" mass="60628">MGYSVSMKWVTYQFLGLVALITASPIDELPGQLCKPSTHMHTTSSDDPTPCGVRNELRQSNPISVRDFFQPLGNLTPIFKKQTDGFTTEDLLSGWGGKPAESSISRQACSSKGIAEQQAATGLFHRAQKIQLIQNSDSVNPQSSQASATAISRYRNLNTDSRSCSGSKRKLPDTSTASHFPLTPDQKQRRFDQGTEEHSFPGSLPSRPSLHMSDHLVGHLPRSRPLYSFGNHENNLIHPGGSGFTFGRVQHELCTSESNKDTPSGITGINKTPTDITGIATKIGLKRIEFNRSIINPQSLPESQQHYIMAILESLPKPRRGEFVLQKPYLKLVCQLLRQQHTELDVVGIEVKMKQYKKYIDTWQKYLIVNMNLSWDKLDDKFIVTGMPEVFPVYLSYVLMFISIMPFKEDEKYNEDLDYTEIFKEAMELFQEFNQFLKKTYHPISEVTDQIWIEKRKVISKSTRSLKSQAMINLWHFLELWLRRHHKTIWDNLTFADGSKLNRSAKKIFNFIFVHGSDGITRQIEISLKIGH</sequence>
<organism evidence="3 4">
    <name type="scientific">Puccinia striiformis f. sp. tritici PST-78</name>
    <dbReference type="NCBI Taxonomy" id="1165861"/>
    <lineage>
        <taxon>Eukaryota</taxon>
        <taxon>Fungi</taxon>
        <taxon>Dikarya</taxon>
        <taxon>Basidiomycota</taxon>
        <taxon>Pucciniomycotina</taxon>
        <taxon>Pucciniomycetes</taxon>
        <taxon>Pucciniales</taxon>
        <taxon>Pucciniaceae</taxon>
        <taxon>Puccinia</taxon>
    </lineage>
</organism>
<feature type="region of interest" description="Disordered" evidence="1">
    <location>
        <begin position="135"/>
        <end position="210"/>
    </location>
</feature>
<dbReference type="OrthoDB" id="2518535at2759"/>
<name>A0A0L0W220_9BASI</name>